<organism evidence="2 3">
    <name type="scientific">Agrobacterium deltaense Zutra 3/1</name>
    <dbReference type="NCBI Taxonomy" id="1183427"/>
    <lineage>
        <taxon>Bacteria</taxon>
        <taxon>Pseudomonadati</taxon>
        <taxon>Pseudomonadota</taxon>
        <taxon>Alphaproteobacteria</taxon>
        <taxon>Hyphomicrobiales</taxon>
        <taxon>Rhizobiaceae</taxon>
        <taxon>Rhizobium/Agrobacterium group</taxon>
        <taxon>Agrobacterium</taxon>
    </lineage>
</organism>
<feature type="region of interest" description="Disordered" evidence="1">
    <location>
        <begin position="73"/>
        <end position="92"/>
    </location>
</feature>
<protein>
    <submittedName>
        <fullName evidence="2">Uncharacterized protein</fullName>
    </submittedName>
</protein>
<evidence type="ECO:0000313" key="3">
    <source>
        <dbReference type="Proteomes" id="UP000191987"/>
    </source>
</evidence>
<gene>
    <name evidence="2" type="ORF">AGR7C_Cc150100</name>
</gene>
<accession>A0A1S7PFD7</accession>
<proteinExistence type="predicted"/>
<dbReference type="Proteomes" id="UP000191987">
    <property type="component" value="Unassembled WGS sequence"/>
</dbReference>
<dbReference type="AlphaFoldDB" id="A0A1S7PFD7"/>
<reference evidence="2 3" key="1">
    <citation type="submission" date="2016-01" db="EMBL/GenBank/DDBJ databases">
        <authorList>
            <person name="Oliw E.H."/>
        </authorList>
    </citation>
    <scope>NUCLEOTIDE SEQUENCE [LARGE SCALE GENOMIC DNA]</scope>
    <source>
        <strain evidence="2 3">Zutra 3-1</strain>
    </source>
</reference>
<dbReference type="EMBL" id="FBWG01000007">
    <property type="protein sequence ID" value="CUX20544.1"/>
    <property type="molecule type" value="Genomic_DNA"/>
</dbReference>
<evidence type="ECO:0000256" key="1">
    <source>
        <dbReference type="SAM" id="MobiDB-lite"/>
    </source>
</evidence>
<sequence length="92" mass="10563">MRRMFFCQAGTEENDMTTKNAVRDHIFSAAGVLGQKLTLMELLCITYATNWLPGPESFLRPFLCRSQEPGRHACTRRKNRSRTRIKGNKSTL</sequence>
<evidence type="ECO:0000313" key="2">
    <source>
        <dbReference type="EMBL" id="CUX20544.1"/>
    </source>
</evidence>
<name>A0A1S7PFD7_9HYPH</name>